<feature type="transmembrane region" description="Helical" evidence="2">
    <location>
        <begin position="20"/>
        <end position="41"/>
    </location>
</feature>
<comment type="caution">
    <text evidence="3">The sequence shown here is derived from an EMBL/GenBank/DDBJ whole genome shotgun (WGS) entry which is preliminary data.</text>
</comment>
<evidence type="ECO:0000256" key="1">
    <source>
        <dbReference type="SAM" id="MobiDB-lite"/>
    </source>
</evidence>
<dbReference type="EMBL" id="JACCFL010000001">
    <property type="protein sequence ID" value="NYJ24267.1"/>
    <property type="molecule type" value="Genomic_DNA"/>
</dbReference>
<evidence type="ECO:0000313" key="4">
    <source>
        <dbReference type="Proteomes" id="UP000578352"/>
    </source>
</evidence>
<proteinExistence type="predicted"/>
<keyword evidence="2" id="KW-0472">Membrane</keyword>
<name>A0A853CUB5_9MICO</name>
<protein>
    <submittedName>
        <fullName evidence="3">Uncharacterized protein</fullName>
    </submittedName>
</protein>
<keyword evidence="2" id="KW-1133">Transmembrane helix</keyword>
<feature type="region of interest" description="Disordered" evidence="1">
    <location>
        <begin position="248"/>
        <end position="270"/>
    </location>
</feature>
<evidence type="ECO:0000313" key="3">
    <source>
        <dbReference type="EMBL" id="NYJ24267.1"/>
    </source>
</evidence>
<evidence type="ECO:0000256" key="2">
    <source>
        <dbReference type="SAM" id="Phobius"/>
    </source>
</evidence>
<reference evidence="3 4" key="1">
    <citation type="submission" date="2020-07" db="EMBL/GenBank/DDBJ databases">
        <title>Sequencing the genomes of 1000 actinobacteria strains.</title>
        <authorList>
            <person name="Klenk H.-P."/>
        </authorList>
    </citation>
    <scope>NUCLEOTIDE SEQUENCE [LARGE SCALE GENOMIC DNA]</scope>
    <source>
        <strain evidence="3 4">DSM 15165</strain>
    </source>
</reference>
<dbReference type="AlphaFoldDB" id="A0A853CUB5"/>
<feature type="compositionally biased region" description="Low complexity" evidence="1">
    <location>
        <begin position="189"/>
        <end position="209"/>
    </location>
</feature>
<accession>A0A853CUB5</accession>
<dbReference type="Proteomes" id="UP000578352">
    <property type="component" value="Unassembled WGS sequence"/>
</dbReference>
<sequence>MQWWNDFVDWLNSSAAQPAVFNAAVLAIAVIVSGLLAAWIARGALRGLLSRTDRQQKASAIAALVDAATEASVWNSLTPAEQVLSDRAVGQADILVRLLPIKGAGVAANWAGHQLAEMKRASATFGYQLDPAIAEFRDRLIEWQNKPGRARRIFQSDLERWRFESADPSTSLVAQQDAWVAQQHHEQYATPAAAPEAAAPAAEAAVPAPQYARQTGAPAAPAAAEPSFAAVNYPTEAATNDAAPLPVSAFAAAGDENDTTPNPRFGQPVG</sequence>
<feature type="region of interest" description="Disordered" evidence="1">
    <location>
        <begin position="183"/>
        <end position="219"/>
    </location>
</feature>
<dbReference type="RefSeq" id="WP_246312757.1">
    <property type="nucleotide sequence ID" value="NZ_BAABEH010000001.1"/>
</dbReference>
<keyword evidence="2" id="KW-0812">Transmembrane</keyword>
<organism evidence="3 4">
    <name type="scientific">Leifsonia shinshuensis</name>
    <dbReference type="NCBI Taxonomy" id="150026"/>
    <lineage>
        <taxon>Bacteria</taxon>
        <taxon>Bacillati</taxon>
        <taxon>Actinomycetota</taxon>
        <taxon>Actinomycetes</taxon>
        <taxon>Micrococcales</taxon>
        <taxon>Microbacteriaceae</taxon>
        <taxon>Leifsonia</taxon>
    </lineage>
</organism>
<gene>
    <name evidence="3" type="ORF">HNR13_002554</name>
</gene>